<accession>A0ABT6M125</accession>
<sequence>MPVTLHPQAVVAHRGRNAMEPVTTTGFGREGVLMVLRYRTNGPEFDFPPFTGLPPVRYVLASTPRCGSNMLARALWHTGLAGFAEDYFADAFVLDFFERWGFDSGDPQELAAGYVRQLMTWRTSPNGVFGLRIHAGHLGSLEVDPYDILQVPRYIWIQRRDRVRQAVSYSMAEQTGVWILDGTFLPEGSTRAAPRYSYEEIRRHLLMLDRDALVWEEYFGRHGVVPHAVVYEDLVADYEAGLLGCLDFLGVGAPASVPAPGIRRQADELTERWVERFLRDRRAERPAS</sequence>
<organism evidence="2 3">
    <name type="scientific">Streptomyces pseudovenezuelae</name>
    <dbReference type="NCBI Taxonomy" id="67350"/>
    <lineage>
        <taxon>Bacteria</taxon>
        <taxon>Bacillati</taxon>
        <taxon>Actinomycetota</taxon>
        <taxon>Actinomycetes</taxon>
        <taxon>Kitasatosporales</taxon>
        <taxon>Streptomycetaceae</taxon>
        <taxon>Streptomyces</taxon>
        <taxon>Streptomyces aurantiacus group</taxon>
    </lineage>
</organism>
<evidence type="ECO:0000259" key="1">
    <source>
        <dbReference type="Pfam" id="PF09037"/>
    </source>
</evidence>
<dbReference type="EC" id="2.8.2.37" evidence="2"/>
<dbReference type="InterPro" id="IPR027417">
    <property type="entry name" value="P-loop_NTPase"/>
</dbReference>
<dbReference type="InterPro" id="IPR024628">
    <property type="entry name" value="Sulfotransferase_Stf0_dom"/>
</dbReference>
<dbReference type="Proteomes" id="UP001160499">
    <property type="component" value="Unassembled WGS sequence"/>
</dbReference>
<gene>
    <name evidence="2" type="ORF">M2283_009610</name>
</gene>
<feature type="domain" description="Sulphotransferase Stf0" evidence="1">
    <location>
        <begin position="58"/>
        <end position="280"/>
    </location>
</feature>
<dbReference type="EMBL" id="JARXVH010000031">
    <property type="protein sequence ID" value="MDH6222261.1"/>
    <property type="molecule type" value="Genomic_DNA"/>
</dbReference>
<reference evidence="2 3" key="1">
    <citation type="submission" date="2023-04" db="EMBL/GenBank/DDBJ databases">
        <title>Forest soil microbial communities from Buena Vista Peninsula, Colon Province, Panama.</title>
        <authorList>
            <person name="Bouskill N."/>
        </authorList>
    </citation>
    <scope>NUCLEOTIDE SEQUENCE [LARGE SCALE GENOMIC DNA]</scope>
    <source>
        <strain evidence="2 3">GGS1</strain>
    </source>
</reference>
<dbReference type="GO" id="GO:0016740">
    <property type="term" value="F:transferase activity"/>
    <property type="evidence" value="ECO:0007669"/>
    <property type="project" value="UniProtKB-KW"/>
</dbReference>
<evidence type="ECO:0000313" key="2">
    <source>
        <dbReference type="EMBL" id="MDH6222261.1"/>
    </source>
</evidence>
<dbReference type="SUPFAM" id="SSF52540">
    <property type="entry name" value="P-loop containing nucleoside triphosphate hydrolases"/>
    <property type="match status" value="1"/>
</dbReference>
<name>A0ABT6M125_9ACTN</name>
<evidence type="ECO:0000313" key="3">
    <source>
        <dbReference type="Proteomes" id="UP001160499"/>
    </source>
</evidence>
<keyword evidence="2" id="KW-0808">Transferase</keyword>
<comment type="caution">
    <text evidence="2">The sequence shown here is derived from an EMBL/GenBank/DDBJ whole genome shotgun (WGS) entry which is preliminary data.</text>
</comment>
<keyword evidence="3" id="KW-1185">Reference proteome</keyword>
<dbReference type="Pfam" id="PF09037">
    <property type="entry name" value="Sulphotransf"/>
    <property type="match status" value="1"/>
</dbReference>
<protein>
    <submittedName>
        <fullName evidence="2">LPS sulfotransferase NodH</fullName>
        <ecNumber evidence="2">2.8.2.37</ecNumber>
    </submittedName>
</protein>
<proteinExistence type="predicted"/>
<dbReference type="Gene3D" id="3.40.50.300">
    <property type="entry name" value="P-loop containing nucleotide triphosphate hydrolases"/>
    <property type="match status" value="1"/>
</dbReference>